<keyword evidence="10 19" id="KW-0547">Nucleotide-binding</keyword>
<dbReference type="SUPFAM" id="SSF56112">
    <property type="entry name" value="Protein kinase-like (PK-like)"/>
    <property type="match status" value="1"/>
</dbReference>
<evidence type="ECO:0000256" key="18">
    <source>
        <dbReference type="ARBA" id="ARBA00048679"/>
    </source>
</evidence>
<keyword evidence="13 20" id="KW-1133">Transmembrane helix</keyword>
<dbReference type="Proteomes" id="UP000029121">
    <property type="component" value="Unassembled WGS sequence"/>
</dbReference>
<dbReference type="PROSITE" id="PS50011">
    <property type="entry name" value="PROTEIN_KINASE_DOM"/>
    <property type="match status" value="1"/>
</dbReference>
<keyword evidence="11" id="KW-0418">Kinase</keyword>
<dbReference type="Gene3D" id="3.30.200.20">
    <property type="entry name" value="Phosphorylase Kinase, domain 1"/>
    <property type="match status" value="1"/>
</dbReference>
<dbReference type="eggNOG" id="ENOG502QPZR">
    <property type="taxonomic scope" value="Eukaryota"/>
</dbReference>
<feature type="chain" id="PRO_5004340930" description="non-specific serine/threonine protein kinase" evidence="21">
    <location>
        <begin position="22"/>
        <end position="838"/>
    </location>
</feature>
<dbReference type="Pfam" id="PF00560">
    <property type="entry name" value="LRR_1"/>
    <property type="match status" value="2"/>
</dbReference>
<evidence type="ECO:0000256" key="7">
    <source>
        <dbReference type="ARBA" id="ARBA00022692"/>
    </source>
</evidence>
<evidence type="ECO:0000256" key="14">
    <source>
        <dbReference type="ARBA" id="ARBA00023136"/>
    </source>
</evidence>
<dbReference type="GO" id="GO:0005524">
    <property type="term" value="F:ATP binding"/>
    <property type="evidence" value="ECO:0007669"/>
    <property type="project" value="UniProtKB-UniRule"/>
</dbReference>
<dbReference type="OrthoDB" id="978612at2759"/>
<dbReference type="Pfam" id="PF13855">
    <property type="entry name" value="LRR_8"/>
    <property type="match status" value="1"/>
</dbReference>
<evidence type="ECO:0000256" key="1">
    <source>
        <dbReference type="ARBA" id="ARBA00004167"/>
    </source>
</evidence>
<dbReference type="PROSITE" id="PS00108">
    <property type="entry name" value="PROTEIN_KINASE_ST"/>
    <property type="match status" value="1"/>
</dbReference>
<evidence type="ECO:0000256" key="4">
    <source>
        <dbReference type="ARBA" id="ARBA00022527"/>
    </source>
</evidence>
<organism evidence="23 24">
    <name type="scientific">Capsella rubella</name>
    <dbReference type="NCBI Taxonomy" id="81985"/>
    <lineage>
        <taxon>Eukaryota</taxon>
        <taxon>Viridiplantae</taxon>
        <taxon>Streptophyta</taxon>
        <taxon>Embryophyta</taxon>
        <taxon>Tracheophyta</taxon>
        <taxon>Spermatophyta</taxon>
        <taxon>Magnoliopsida</taxon>
        <taxon>eudicotyledons</taxon>
        <taxon>Gunneridae</taxon>
        <taxon>Pentapetalae</taxon>
        <taxon>rosids</taxon>
        <taxon>malvids</taxon>
        <taxon>Brassicales</taxon>
        <taxon>Brassicaceae</taxon>
        <taxon>Camelineae</taxon>
        <taxon>Capsella</taxon>
    </lineage>
</organism>
<keyword evidence="5" id="KW-0433">Leucine-rich repeat</keyword>
<dbReference type="InterPro" id="IPR017441">
    <property type="entry name" value="Protein_kinase_ATP_BS"/>
</dbReference>
<evidence type="ECO:0000256" key="6">
    <source>
        <dbReference type="ARBA" id="ARBA00022679"/>
    </source>
</evidence>
<keyword evidence="8 21" id="KW-0732">Signal</keyword>
<dbReference type="GO" id="GO:0004674">
    <property type="term" value="F:protein serine/threonine kinase activity"/>
    <property type="evidence" value="ECO:0007669"/>
    <property type="project" value="UniProtKB-KW"/>
</dbReference>
<dbReference type="EC" id="2.7.11.1" evidence="3"/>
<keyword evidence="4" id="KW-0723">Serine/threonine-protein kinase</keyword>
<evidence type="ECO:0000256" key="12">
    <source>
        <dbReference type="ARBA" id="ARBA00022840"/>
    </source>
</evidence>
<evidence type="ECO:0000256" key="5">
    <source>
        <dbReference type="ARBA" id="ARBA00022614"/>
    </source>
</evidence>
<evidence type="ECO:0000259" key="22">
    <source>
        <dbReference type="PROSITE" id="PS50011"/>
    </source>
</evidence>
<comment type="subcellular location">
    <subcellularLocation>
        <location evidence="1">Membrane</location>
        <topology evidence="1">Single-pass membrane protein</topology>
    </subcellularLocation>
</comment>
<feature type="domain" description="Protein kinase" evidence="22">
    <location>
        <begin position="521"/>
        <end position="801"/>
    </location>
</feature>
<dbReference type="InterPro" id="IPR001611">
    <property type="entry name" value="Leu-rich_rpt"/>
</dbReference>
<feature type="binding site" evidence="19">
    <location>
        <position position="549"/>
    </location>
    <ligand>
        <name>ATP</name>
        <dbReference type="ChEBI" id="CHEBI:30616"/>
    </ligand>
</feature>
<evidence type="ECO:0000313" key="24">
    <source>
        <dbReference type="Proteomes" id="UP000029121"/>
    </source>
</evidence>
<dbReference type="InterPro" id="IPR013210">
    <property type="entry name" value="LRR_N_plant-typ"/>
</dbReference>
<dbReference type="InterPro" id="IPR001245">
    <property type="entry name" value="Ser-Thr/Tyr_kinase_cat_dom"/>
</dbReference>
<dbReference type="GO" id="GO:0016020">
    <property type="term" value="C:membrane"/>
    <property type="evidence" value="ECO:0007669"/>
    <property type="project" value="UniProtKB-SubCell"/>
</dbReference>
<dbReference type="PANTHER" id="PTHR47986">
    <property type="entry name" value="OSJNBA0070M12.3 PROTEIN"/>
    <property type="match status" value="1"/>
</dbReference>
<dbReference type="InterPro" id="IPR052422">
    <property type="entry name" value="Auxin_Ser/Thr_Kinase"/>
</dbReference>
<dbReference type="Pfam" id="PF07714">
    <property type="entry name" value="PK_Tyr_Ser-Thr"/>
    <property type="match status" value="1"/>
</dbReference>
<keyword evidence="7 20" id="KW-0812">Transmembrane</keyword>
<dbReference type="InterPro" id="IPR011009">
    <property type="entry name" value="Kinase-like_dom_sf"/>
</dbReference>
<sequence length="838" mass="91317">METPTALLLLFLLYTITFSVADDGAAMLALAKSFDPPPSDWSTTVSTGYCKWTGIECTSGRVTSINLADKSLYGVIAPEISTLSELKSVALHRNKLSGNIPSLAKLSSLQKIFMDENLFVGVEVGAFAGLTSLQILSLSDNVNIAAWSFPSELVGSTSLTTIHLDSTNIFGVLPDIFESFESLEYLRLSYNNITGPLPPSLAKTSIQNLWINNQDSGMSGTIQVLSSMTTLSQVWLHKNQFSGPIPDLSKSENLFDLQLRGNQLTGIIPPSLLTHGSLKNISLDYNKLQGPLPLFPPKVRVNIDHNYFCTTKAGQSCSAQVMTLLAVAGGLGYPSMLVESWKGDDACSGWAYVTCDSTGKNVVTLNLGKHGFNGFISPTIANLTSLKSVYFNDNNLTGVIPKELTFMTSLQLIDVSNNNLSGEVPKFPMKFKYKPGNSLLGDGSSASGGSGGSKALVVVGVIVGVLAFLAILGFVAYKFVMKRKHVSKSNGASGDNSDSLFIEGGSVTIPMEVLCQVTNNFSEDNILGKGGFGVVYSGELHDGTKTAIKRMNYASMGDKGVRQFHAEITILTKVRHRHLVALLGYCVNGDERLLVYEYMPQGNLGQHLFWWRKFGYSPLTLKQRLSIALDVARGVEYLHSLAQESFIHRDLKPTNILLGDDMRAKVADFGLVRNAPDGKYSVETRVAGTFGYLAPEYAATGKVTTKVDVYAFGVILMEMLTGRKTIDNTLPDDRSHLVKWFKRILIQKENIPKALDETLEADVETMESIYSVAELAGHCTALEPQQRPDMGHAVSVLVQLVETWKPSCQEEETLRIDVDMSFLYKITISCCILGGLKD</sequence>
<evidence type="ECO:0000256" key="9">
    <source>
        <dbReference type="ARBA" id="ARBA00022737"/>
    </source>
</evidence>
<comment type="similarity">
    <text evidence="2">Belongs to the protein kinase superfamily. Ser/Thr protein kinase family.</text>
</comment>
<evidence type="ECO:0000256" key="13">
    <source>
        <dbReference type="ARBA" id="ARBA00022989"/>
    </source>
</evidence>
<dbReference type="PROSITE" id="PS00107">
    <property type="entry name" value="PROTEIN_KINASE_ATP"/>
    <property type="match status" value="1"/>
</dbReference>
<evidence type="ECO:0000256" key="11">
    <source>
        <dbReference type="ARBA" id="ARBA00022777"/>
    </source>
</evidence>
<proteinExistence type="inferred from homology"/>
<comment type="catalytic activity">
    <reaction evidence="17">
        <text>L-threonyl-[protein] + ATP = O-phospho-L-threonyl-[protein] + ADP + H(+)</text>
        <dbReference type="Rhea" id="RHEA:46608"/>
        <dbReference type="Rhea" id="RHEA-COMP:11060"/>
        <dbReference type="Rhea" id="RHEA-COMP:11605"/>
        <dbReference type="ChEBI" id="CHEBI:15378"/>
        <dbReference type="ChEBI" id="CHEBI:30013"/>
        <dbReference type="ChEBI" id="CHEBI:30616"/>
        <dbReference type="ChEBI" id="CHEBI:61977"/>
        <dbReference type="ChEBI" id="CHEBI:456216"/>
        <dbReference type="EC" id="2.7.11.1"/>
    </reaction>
</comment>
<reference evidence="24" key="1">
    <citation type="journal article" date="2013" name="Nat. Genet.">
        <title>The Capsella rubella genome and the genomic consequences of rapid mating system evolution.</title>
        <authorList>
            <person name="Slotte T."/>
            <person name="Hazzouri K.M."/>
            <person name="Agren J.A."/>
            <person name="Koenig D."/>
            <person name="Maumus F."/>
            <person name="Guo Y.L."/>
            <person name="Steige K."/>
            <person name="Platts A.E."/>
            <person name="Escobar J.S."/>
            <person name="Newman L.K."/>
            <person name="Wang W."/>
            <person name="Mandakova T."/>
            <person name="Vello E."/>
            <person name="Smith L.M."/>
            <person name="Henz S.R."/>
            <person name="Steffen J."/>
            <person name="Takuno S."/>
            <person name="Brandvain Y."/>
            <person name="Coop G."/>
            <person name="Andolfatto P."/>
            <person name="Hu T.T."/>
            <person name="Blanchette M."/>
            <person name="Clark R.M."/>
            <person name="Quesneville H."/>
            <person name="Nordborg M."/>
            <person name="Gaut B.S."/>
            <person name="Lysak M.A."/>
            <person name="Jenkins J."/>
            <person name="Grimwood J."/>
            <person name="Chapman J."/>
            <person name="Prochnik S."/>
            <person name="Shu S."/>
            <person name="Rokhsar D."/>
            <person name="Schmutz J."/>
            <person name="Weigel D."/>
            <person name="Wright S.I."/>
        </authorList>
    </citation>
    <scope>NUCLEOTIDE SEQUENCE [LARGE SCALE GENOMIC DNA]</scope>
    <source>
        <strain evidence="24">cv. Monte Gargano</strain>
    </source>
</reference>
<evidence type="ECO:0000256" key="16">
    <source>
        <dbReference type="ARBA" id="ARBA00023180"/>
    </source>
</evidence>
<feature type="transmembrane region" description="Helical" evidence="20">
    <location>
        <begin position="455"/>
        <end position="480"/>
    </location>
</feature>
<dbReference type="InterPro" id="IPR008271">
    <property type="entry name" value="Ser/Thr_kinase_AS"/>
</dbReference>
<dbReference type="InterPro" id="IPR032675">
    <property type="entry name" value="LRR_dom_sf"/>
</dbReference>
<dbReference type="KEGG" id="crb:17891992"/>
<keyword evidence="24" id="KW-1185">Reference proteome</keyword>
<evidence type="ECO:0000256" key="2">
    <source>
        <dbReference type="ARBA" id="ARBA00008684"/>
    </source>
</evidence>
<dbReference type="PANTHER" id="PTHR47986:SF10">
    <property type="entry name" value="RECEPTOR-LIKE KINASE TMK4"/>
    <property type="match status" value="1"/>
</dbReference>
<dbReference type="EMBL" id="KB870807">
    <property type="protein sequence ID" value="EOA29877.1"/>
    <property type="molecule type" value="Genomic_DNA"/>
</dbReference>
<dbReference type="SMART" id="SM00220">
    <property type="entry name" value="S_TKc"/>
    <property type="match status" value="1"/>
</dbReference>
<accession>R0G340</accession>
<keyword evidence="6" id="KW-0808">Transferase</keyword>
<dbReference type="Gene3D" id="1.10.510.10">
    <property type="entry name" value="Transferase(Phosphotransferase) domain 1"/>
    <property type="match status" value="1"/>
</dbReference>
<evidence type="ECO:0000256" key="8">
    <source>
        <dbReference type="ARBA" id="ARBA00022729"/>
    </source>
</evidence>
<evidence type="ECO:0000256" key="15">
    <source>
        <dbReference type="ARBA" id="ARBA00023170"/>
    </source>
</evidence>
<evidence type="ECO:0000256" key="3">
    <source>
        <dbReference type="ARBA" id="ARBA00012513"/>
    </source>
</evidence>
<evidence type="ECO:0000313" key="23">
    <source>
        <dbReference type="EMBL" id="EOA29877.1"/>
    </source>
</evidence>
<dbReference type="CDD" id="cd14066">
    <property type="entry name" value="STKc_IRAK"/>
    <property type="match status" value="1"/>
</dbReference>
<evidence type="ECO:0000256" key="10">
    <source>
        <dbReference type="ARBA" id="ARBA00022741"/>
    </source>
</evidence>
<dbReference type="STRING" id="81985.R0G340"/>
<keyword evidence="14 20" id="KW-0472">Membrane</keyword>
<gene>
    <name evidence="23" type="ORF">CARUB_v10012974mg</name>
</gene>
<dbReference type="FunFam" id="3.30.200.20:FF:000039">
    <property type="entry name" value="receptor-like protein kinase FERONIA"/>
    <property type="match status" value="1"/>
</dbReference>
<dbReference type="FunFam" id="3.80.10.10:FF:000129">
    <property type="entry name" value="Leucine-rich repeat receptor-like kinase"/>
    <property type="match status" value="1"/>
</dbReference>
<name>R0G340_9BRAS</name>
<evidence type="ECO:0000256" key="19">
    <source>
        <dbReference type="PROSITE-ProRule" id="PRU10141"/>
    </source>
</evidence>
<protein>
    <recommendedName>
        <fullName evidence="3">non-specific serine/threonine protein kinase</fullName>
        <ecNumber evidence="3">2.7.11.1</ecNumber>
    </recommendedName>
</protein>
<keyword evidence="15" id="KW-0675">Receptor</keyword>
<dbReference type="Gene3D" id="3.80.10.10">
    <property type="entry name" value="Ribonuclease Inhibitor"/>
    <property type="match status" value="2"/>
</dbReference>
<keyword evidence="9" id="KW-0677">Repeat</keyword>
<dbReference type="SUPFAM" id="SSF52058">
    <property type="entry name" value="L domain-like"/>
    <property type="match status" value="1"/>
</dbReference>
<dbReference type="FunFam" id="3.80.10.10:FF:000190">
    <property type="entry name" value="Receptor-like kinase TMK4"/>
    <property type="match status" value="1"/>
</dbReference>
<evidence type="ECO:0000256" key="21">
    <source>
        <dbReference type="SAM" id="SignalP"/>
    </source>
</evidence>
<keyword evidence="16" id="KW-0325">Glycoprotein</keyword>
<dbReference type="AlphaFoldDB" id="R0G340"/>
<keyword evidence="12 19" id="KW-0067">ATP-binding</keyword>
<dbReference type="InterPro" id="IPR000719">
    <property type="entry name" value="Prot_kinase_dom"/>
</dbReference>
<dbReference type="Pfam" id="PF08263">
    <property type="entry name" value="LRRNT_2"/>
    <property type="match status" value="2"/>
</dbReference>
<feature type="signal peptide" evidence="21">
    <location>
        <begin position="1"/>
        <end position="21"/>
    </location>
</feature>
<dbReference type="FunFam" id="1.10.510.10:FF:000198">
    <property type="entry name" value="receptor protein kinase TMK1"/>
    <property type="match status" value="1"/>
</dbReference>
<comment type="catalytic activity">
    <reaction evidence="18">
        <text>L-seryl-[protein] + ATP = O-phospho-L-seryl-[protein] + ADP + H(+)</text>
        <dbReference type="Rhea" id="RHEA:17989"/>
        <dbReference type="Rhea" id="RHEA-COMP:9863"/>
        <dbReference type="Rhea" id="RHEA-COMP:11604"/>
        <dbReference type="ChEBI" id="CHEBI:15378"/>
        <dbReference type="ChEBI" id="CHEBI:29999"/>
        <dbReference type="ChEBI" id="CHEBI:30616"/>
        <dbReference type="ChEBI" id="CHEBI:83421"/>
        <dbReference type="ChEBI" id="CHEBI:456216"/>
        <dbReference type="EC" id="2.7.11.1"/>
    </reaction>
</comment>
<evidence type="ECO:0000256" key="17">
    <source>
        <dbReference type="ARBA" id="ARBA00047899"/>
    </source>
</evidence>
<evidence type="ECO:0000256" key="20">
    <source>
        <dbReference type="SAM" id="Phobius"/>
    </source>
</evidence>